<dbReference type="SMART" id="SM00906">
    <property type="entry name" value="Fungal_trans"/>
    <property type="match status" value="1"/>
</dbReference>
<keyword evidence="2" id="KW-0805">Transcription regulation</keyword>
<keyword evidence="1" id="KW-0479">Metal-binding</keyword>
<evidence type="ECO:0000313" key="6">
    <source>
        <dbReference type="EMBL" id="KXJ85318.1"/>
    </source>
</evidence>
<protein>
    <recommendedName>
        <fullName evidence="5">Zn(2)-C6 fungal-type domain-containing protein</fullName>
    </recommendedName>
</protein>
<dbReference type="Proteomes" id="UP000070501">
    <property type="component" value="Unassembled WGS sequence"/>
</dbReference>
<evidence type="ECO:0000256" key="2">
    <source>
        <dbReference type="ARBA" id="ARBA00023015"/>
    </source>
</evidence>
<keyword evidence="7" id="KW-1185">Reference proteome</keyword>
<dbReference type="Pfam" id="PF04082">
    <property type="entry name" value="Fungal_trans"/>
    <property type="match status" value="1"/>
</dbReference>
<dbReference type="STRING" id="196109.A0A136IKL9"/>
<keyword evidence="4" id="KW-0539">Nucleus</keyword>
<dbReference type="PANTHER" id="PTHR47424">
    <property type="entry name" value="REGULATORY PROTEIN GAL4"/>
    <property type="match status" value="1"/>
</dbReference>
<dbReference type="SMART" id="SM00066">
    <property type="entry name" value="GAL4"/>
    <property type="match status" value="1"/>
</dbReference>
<dbReference type="GO" id="GO:0000978">
    <property type="term" value="F:RNA polymerase II cis-regulatory region sequence-specific DNA binding"/>
    <property type="evidence" value="ECO:0007669"/>
    <property type="project" value="TreeGrafter"/>
</dbReference>
<dbReference type="PROSITE" id="PS00463">
    <property type="entry name" value="ZN2_CY6_FUNGAL_1"/>
    <property type="match status" value="1"/>
</dbReference>
<dbReference type="InterPro" id="IPR051127">
    <property type="entry name" value="Fungal_SecMet_Regulators"/>
</dbReference>
<dbReference type="CDD" id="cd00067">
    <property type="entry name" value="GAL4"/>
    <property type="match status" value="1"/>
</dbReference>
<proteinExistence type="predicted"/>
<reference evidence="7" key="1">
    <citation type="submission" date="2016-02" db="EMBL/GenBank/DDBJ databases">
        <title>Draft genome sequence of Microdochium bolleyi, a fungal endophyte of beachgrass.</title>
        <authorList>
            <consortium name="DOE Joint Genome Institute"/>
            <person name="David A.S."/>
            <person name="May G."/>
            <person name="Haridas S."/>
            <person name="Lim J."/>
            <person name="Wang M."/>
            <person name="Labutti K."/>
            <person name="Lipzen A."/>
            <person name="Barry K."/>
            <person name="Grigoriev I.V."/>
        </authorList>
    </citation>
    <scope>NUCLEOTIDE SEQUENCE [LARGE SCALE GENOMIC DNA]</scope>
    <source>
        <strain evidence="7">J235TASD1</strain>
    </source>
</reference>
<dbReference type="InterPro" id="IPR036864">
    <property type="entry name" value="Zn2-C6_fun-type_DNA-bd_sf"/>
</dbReference>
<dbReference type="PANTHER" id="PTHR47424:SF9">
    <property type="entry name" value="TAH-2"/>
    <property type="match status" value="1"/>
</dbReference>
<dbReference type="GO" id="GO:0000981">
    <property type="term" value="F:DNA-binding transcription factor activity, RNA polymerase II-specific"/>
    <property type="evidence" value="ECO:0007669"/>
    <property type="project" value="InterPro"/>
</dbReference>
<evidence type="ECO:0000259" key="5">
    <source>
        <dbReference type="PROSITE" id="PS50048"/>
    </source>
</evidence>
<gene>
    <name evidence="6" type="ORF">Micbo1qcDRAFT_128248</name>
</gene>
<evidence type="ECO:0000313" key="7">
    <source>
        <dbReference type="Proteomes" id="UP000070501"/>
    </source>
</evidence>
<dbReference type="SUPFAM" id="SSF57701">
    <property type="entry name" value="Zn2/Cys6 DNA-binding domain"/>
    <property type="match status" value="1"/>
</dbReference>
<dbReference type="InParanoid" id="A0A136IKL9"/>
<dbReference type="GO" id="GO:0008270">
    <property type="term" value="F:zinc ion binding"/>
    <property type="evidence" value="ECO:0007669"/>
    <property type="project" value="InterPro"/>
</dbReference>
<dbReference type="Pfam" id="PF00172">
    <property type="entry name" value="Zn_clus"/>
    <property type="match status" value="1"/>
</dbReference>
<dbReference type="EMBL" id="KQ964285">
    <property type="protein sequence ID" value="KXJ85318.1"/>
    <property type="molecule type" value="Genomic_DNA"/>
</dbReference>
<dbReference type="PROSITE" id="PS50048">
    <property type="entry name" value="ZN2_CY6_FUNGAL_2"/>
    <property type="match status" value="1"/>
</dbReference>
<dbReference type="InterPro" id="IPR001138">
    <property type="entry name" value="Zn2Cys6_DnaBD"/>
</dbReference>
<dbReference type="Gene3D" id="4.10.240.10">
    <property type="entry name" value="Zn(2)-C6 fungal-type DNA-binding domain"/>
    <property type="match status" value="1"/>
</dbReference>
<feature type="domain" description="Zn(2)-C6 fungal-type" evidence="5">
    <location>
        <begin position="17"/>
        <end position="47"/>
    </location>
</feature>
<dbReference type="GO" id="GO:0000435">
    <property type="term" value="P:positive regulation of transcription from RNA polymerase II promoter by galactose"/>
    <property type="evidence" value="ECO:0007669"/>
    <property type="project" value="TreeGrafter"/>
</dbReference>
<dbReference type="AlphaFoldDB" id="A0A136IKL9"/>
<dbReference type="OrthoDB" id="47007at2759"/>
<evidence type="ECO:0000256" key="4">
    <source>
        <dbReference type="ARBA" id="ARBA00023242"/>
    </source>
</evidence>
<dbReference type="GO" id="GO:0005634">
    <property type="term" value="C:nucleus"/>
    <property type="evidence" value="ECO:0007669"/>
    <property type="project" value="TreeGrafter"/>
</dbReference>
<evidence type="ECO:0000256" key="3">
    <source>
        <dbReference type="ARBA" id="ARBA00023163"/>
    </source>
</evidence>
<organism evidence="6 7">
    <name type="scientific">Microdochium bolleyi</name>
    <dbReference type="NCBI Taxonomy" id="196109"/>
    <lineage>
        <taxon>Eukaryota</taxon>
        <taxon>Fungi</taxon>
        <taxon>Dikarya</taxon>
        <taxon>Ascomycota</taxon>
        <taxon>Pezizomycotina</taxon>
        <taxon>Sordariomycetes</taxon>
        <taxon>Xylariomycetidae</taxon>
        <taxon>Xylariales</taxon>
        <taxon>Microdochiaceae</taxon>
        <taxon>Microdochium</taxon>
    </lineage>
</organism>
<sequence>MGRTKVDPRFRRRVARACESCKRRKAKCNGALPCDQCEARSGGTCRYGRMPQLALLPGRDSEARVHLAEGNTTVLSSEQVDTVDAVEVAVSTGSTSSHGSPMRQDSTGKYIYVGESASLSLLETVRSALRVAVGPCAFTNESARDPMHESPPKTRFELAREPFLDLGLSHCLASQFFLAVSGILDLFDPPWLADQLEDCNQQSLRRSTSSSAVVYLALAIGAQGRAQSSVDEDLAEQCFAYGRQLVMFNLMNDPSLATVQAVMLMTYYMMAACQHNAAFVNLGVAVRAAYTLGIHIHETNEAFDHEIGLARERAWKSLRVCDLFLAASLGRPPATSESVSNIAWLPIEPLQDGQRPGVSEQVFSAMFRICNVFERILVDVYAKKAVGLDLADSISEQHRQWTQELPRMLVVDGLDDLDKADAAAASSSNFGLSRFHGCGIVTMAYYYSIVLLTRPFLAFQVRQAAKRPAANPDDRSTQHVAMYADACVSSAVKGIDVAYEYVFGLITPKRQPLVVNSVFISALCLGLAHLDTFGPRKWPVDPSLDRAIKILEHLGEFNIQSVRYARTCTQLKEAVTIHATRKKDRLLHENERVFRSIFGDLRATERPRAFNGGSPAAYTESLRQTNWAFPTSETSETSAKLLTPSAPDLNSVQEQFMLPTLVNFPAQVSCQSHHYEDYGTELGEAAREASGEAAQQSPARTVIDFSAGHFFDLEVPLFPLINYASPDASFQS</sequence>
<dbReference type="CDD" id="cd12148">
    <property type="entry name" value="fungal_TF_MHR"/>
    <property type="match status" value="1"/>
</dbReference>
<name>A0A136IKL9_9PEZI</name>
<dbReference type="GO" id="GO:0006351">
    <property type="term" value="P:DNA-templated transcription"/>
    <property type="evidence" value="ECO:0007669"/>
    <property type="project" value="InterPro"/>
</dbReference>
<keyword evidence="3" id="KW-0804">Transcription</keyword>
<accession>A0A136IKL9</accession>
<evidence type="ECO:0000256" key="1">
    <source>
        <dbReference type="ARBA" id="ARBA00022723"/>
    </source>
</evidence>
<dbReference type="InterPro" id="IPR007219">
    <property type="entry name" value="XnlR_reg_dom"/>
</dbReference>